<proteinExistence type="predicted"/>
<sequence>MGAESNGCIDPHRYGPWAVIAGGSEGVGAEFADQLAAAGLDIVLLARREGPLAETAERIRRHGGRVRTLAVDLTAADAADRTAAATADLEVGLLIYNAGANTHSAEFLDGDLDAFAAMNALNIATPLALVHHFGRGMRARRRGGIVLVGSLTGYSGSVRHTVYGGAKAYLRIFAESLWLELRDHNVDVLHLVLGVTRTPAMARAGLNFDLPGLPVAEPAEVAREGLEQLANGPVHIAGGNAEAAALSSGPDRARIVLGGHRRMQRLLGLAVDRS</sequence>
<name>A0A7X6LYV8_9NOCA</name>
<dbReference type="PANTHER" id="PTHR43899:SF4">
    <property type="entry name" value="17 BETA-HYDROXYSTEROID DEHYDROGENASE TYPE 3"/>
    <property type="match status" value="1"/>
</dbReference>
<comment type="caution">
    <text evidence="2">The sequence shown here is derived from an EMBL/GenBank/DDBJ whole genome shotgun (WGS) entry which is preliminary data.</text>
</comment>
<dbReference type="SUPFAM" id="SSF51735">
    <property type="entry name" value="NAD(P)-binding Rossmann-fold domains"/>
    <property type="match status" value="1"/>
</dbReference>
<keyword evidence="1" id="KW-0560">Oxidoreductase</keyword>
<dbReference type="InterPro" id="IPR051019">
    <property type="entry name" value="VLCFA-Steroid_DH"/>
</dbReference>
<protein>
    <submittedName>
        <fullName evidence="2">SDR family NAD(P)-dependent oxidoreductase</fullName>
    </submittedName>
</protein>
<dbReference type="RefSeq" id="WP_051032185.1">
    <property type="nucleotide sequence ID" value="NZ_CAWPHS010000004.1"/>
</dbReference>
<dbReference type="GO" id="GO:0016491">
    <property type="term" value="F:oxidoreductase activity"/>
    <property type="evidence" value="ECO:0007669"/>
    <property type="project" value="UniProtKB-KW"/>
</dbReference>
<keyword evidence="3" id="KW-1185">Reference proteome</keyword>
<dbReference type="InterPro" id="IPR002347">
    <property type="entry name" value="SDR_fam"/>
</dbReference>
<dbReference type="PRINTS" id="PR00081">
    <property type="entry name" value="GDHRDH"/>
</dbReference>
<dbReference type="Proteomes" id="UP000523447">
    <property type="component" value="Unassembled WGS sequence"/>
</dbReference>
<dbReference type="PANTHER" id="PTHR43899">
    <property type="entry name" value="RH59310P"/>
    <property type="match status" value="1"/>
</dbReference>
<organism evidence="2 3">
    <name type="scientific">Nocardia veterana</name>
    <dbReference type="NCBI Taxonomy" id="132249"/>
    <lineage>
        <taxon>Bacteria</taxon>
        <taxon>Bacillati</taxon>
        <taxon>Actinomycetota</taxon>
        <taxon>Actinomycetes</taxon>
        <taxon>Mycobacteriales</taxon>
        <taxon>Nocardiaceae</taxon>
        <taxon>Nocardia</taxon>
    </lineage>
</organism>
<gene>
    <name evidence="2" type="ORF">HGA07_13945</name>
</gene>
<evidence type="ECO:0000256" key="1">
    <source>
        <dbReference type="ARBA" id="ARBA00023002"/>
    </source>
</evidence>
<evidence type="ECO:0000313" key="2">
    <source>
        <dbReference type="EMBL" id="NKY86731.1"/>
    </source>
</evidence>
<dbReference type="EMBL" id="JAAXPE010000012">
    <property type="protein sequence ID" value="NKY86731.1"/>
    <property type="molecule type" value="Genomic_DNA"/>
</dbReference>
<dbReference type="InterPro" id="IPR036291">
    <property type="entry name" value="NAD(P)-bd_dom_sf"/>
</dbReference>
<dbReference type="Gene3D" id="3.40.50.720">
    <property type="entry name" value="NAD(P)-binding Rossmann-like Domain"/>
    <property type="match status" value="1"/>
</dbReference>
<dbReference type="Pfam" id="PF00106">
    <property type="entry name" value="adh_short"/>
    <property type="match status" value="1"/>
</dbReference>
<dbReference type="AlphaFoldDB" id="A0A7X6LYV8"/>
<evidence type="ECO:0000313" key="3">
    <source>
        <dbReference type="Proteomes" id="UP000523447"/>
    </source>
</evidence>
<reference evidence="2 3" key="1">
    <citation type="submission" date="2020-04" db="EMBL/GenBank/DDBJ databases">
        <title>MicrobeNet Type strains.</title>
        <authorList>
            <person name="Nicholson A.C."/>
        </authorList>
    </citation>
    <scope>NUCLEOTIDE SEQUENCE [LARGE SCALE GENOMIC DNA]</scope>
    <source>
        <strain evidence="2 3">DSM 44445</strain>
    </source>
</reference>
<accession>A0A7X6LYV8</accession>